<name>A0ABD2CE32_VESMC</name>
<proteinExistence type="predicted"/>
<accession>A0ABD2CE32</accession>
<gene>
    <name evidence="1" type="ORF">V1477_008821</name>
</gene>
<protein>
    <submittedName>
        <fullName evidence="1">Uncharacterized protein</fullName>
    </submittedName>
</protein>
<organism evidence="1 2">
    <name type="scientific">Vespula maculifrons</name>
    <name type="common">Eastern yellow jacket</name>
    <name type="synonym">Wasp</name>
    <dbReference type="NCBI Taxonomy" id="7453"/>
    <lineage>
        <taxon>Eukaryota</taxon>
        <taxon>Metazoa</taxon>
        <taxon>Ecdysozoa</taxon>
        <taxon>Arthropoda</taxon>
        <taxon>Hexapoda</taxon>
        <taxon>Insecta</taxon>
        <taxon>Pterygota</taxon>
        <taxon>Neoptera</taxon>
        <taxon>Endopterygota</taxon>
        <taxon>Hymenoptera</taxon>
        <taxon>Apocrita</taxon>
        <taxon>Aculeata</taxon>
        <taxon>Vespoidea</taxon>
        <taxon>Vespidae</taxon>
        <taxon>Vespinae</taxon>
        <taxon>Vespula</taxon>
    </lineage>
</organism>
<keyword evidence="2" id="KW-1185">Reference proteome</keyword>
<evidence type="ECO:0000313" key="1">
    <source>
        <dbReference type="EMBL" id="KAL2743332.1"/>
    </source>
</evidence>
<comment type="caution">
    <text evidence="1">The sequence shown here is derived from an EMBL/GenBank/DDBJ whole genome shotgun (WGS) entry which is preliminary data.</text>
</comment>
<dbReference type="EMBL" id="JAYRBN010000056">
    <property type="protein sequence ID" value="KAL2743332.1"/>
    <property type="molecule type" value="Genomic_DNA"/>
</dbReference>
<sequence length="71" mass="7892">MEMNFPTLYESRNKLPHIIDDGLNSFLPSPFPSLPLPLSRLFHVCLHRFLLGSVISSGRTDDGRGKILGIG</sequence>
<dbReference type="AlphaFoldDB" id="A0ABD2CE32"/>
<evidence type="ECO:0000313" key="2">
    <source>
        <dbReference type="Proteomes" id="UP001607303"/>
    </source>
</evidence>
<reference evidence="1 2" key="1">
    <citation type="journal article" date="2024" name="Ann. Entomol. Soc. Am.">
        <title>Genomic analyses of the southern and eastern yellowjacket wasps (Hymenoptera: Vespidae) reveal evolutionary signatures of social life.</title>
        <authorList>
            <person name="Catto M.A."/>
            <person name="Caine P.B."/>
            <person name="Orr S.E."/>
            <person name="Hunt B.G."/>
            <person name="Goodisman M.A.D."/>
        </authorList>
    </citation>
    <scope>NUCLEOTIDE SEQUENCE [LARGE SCALE GENOMIC DNA]</scope>
    <source>
        <strain evidence="1">232</strain>
        <tissue evidence="1">Head and thorax</tissue>
    </source>
</reference>
<dbReference type="Proteomes" id="UP001607303">
    <property type="component" value="Unassembled WGS sequence"/>
</dbReference>